<keyword evidence="2" id="KW-1185">Reference proteome</keyword>
<protein>
    <submittedName>
        <fullName evidence="1">Uncharacterized protein</fullName>
    </submittedName>
</protein>
<comment type="caution">
    <text evidence="1">The sequence shown here is derived from an EMBL/GenBank/DDBJ whole genome shotgun (WGS) entry which is preliminary data.</text>
</comment>
<dbReference type="Proteomes" id="UP000027442">
    <property type="component" value="Unassembled WGS sequence"/>
</dbReference>
<reference evidence="1 2" key="1">
    <citation type="submission" date="2013-08" db="EMBL/GenBank/DDBJ databases">
        <authorList>
            <person name="Weinstock G."/>
            <person name="Sodergren E."/>
            <person name="Wylie T."/>
            <person name="Fulton L."/>
            <person name="Fulton R."/>
            <person name="Fronick C."/>
            <person name="O'Laughlin M."/>
            <person name="Godfrey J."/>
            <person name="Miner T."/>
            <person name="Herter B."/>
            <person name="Appelbaum E."/>
            <person name="Cordes M."/>
            <person name="Lek S."/>
            <person name="Wollam A."/>
            <person name="Pepin K.H."/>
            <person name="Palsikar V.B."/>
            <person name="Mitreva M."/>
            <person name="Wilson R.K."/>
        </authorList>
    </citation>
    <scope>NUCLEOTIDE SEQUENCE [LARGE SCALE GENOMIC DNA]</scope>
    <source>
        <strain evidence="1 2">ATCC 15930</strain>
    </source>
</reference>
<organism evidence="1 2">
    <name type="scientific">Hoylesella loescheii DSM 19665 = JCM 12249 = ATCC 15930</name>
    <dbReference type="NCBI Taxonomy" id="1122985"/>
    <lineage>
        <taxon>Bacteria</taxon>
        <taxon>Pseudomonadati</taxon>
        <taxon>Bacteroidota</taxon>
        <taxon>Bacteroidia</taxon>
        <taxon>Bacteroidales</taxon>
        <taxon>Prevotellaceae</taxon>
        <taxon>Hoylesella</taxon>
    </lineage>
</organism>
<accession>A0A069QP70</accession>
<dbReference type="HOGENOM" id="CLU_3139151_0_0_10"/>
<name>A0A069QP70_HOYLO</name>
<evidence type="ECO:0000313" key="2">
    <source>
        <dbReference type="Proteomes" id="UP000027442"/>
    </source>
</evidence>
<proteinExistence type="predicted"/>
<dbReference type="PATRIC" id="fig|1122985.7.peg.2439"/>
<dbReference type="AlphaFoldDB" id="A0A069QP70"/>
<gene>
    <name evidence="1" type="ORF">HMPREF1991_02353</name>
</gene>
<evidence type="ECO:0000313" key="1">
    <source>
        <dbReference type="EMBL" id="KDR51631.1"/>
    </source>
</evidence>
<sequence length="49" mass="5342">MVLPYIRCNGILQKGAETRLNGVQAPIGVAYAAISAYDNVVLRLFMALF</sequence>
<dbReference type="EMBL" id="JNGW01000098">
    <property type="protein sequence ID" value="KDR51631.1"/>
    <property type="molecule type" value="Genomic_DNA"/>
</dbReference>